<organism evidence="2 3">
    <name type="scientific">Owenia fusiformis</name>
    <name type="common">Polychaete worm</name>
    <dbReference type="NCBI Taxonomy" id="6347"/>
    <lineage>
        <taxon>Eukaryota</taxon>
        <taxon>Metazoa</taxon>
        <taxon>Spiralia</taxon>
        <taxon>Lophotrochozoa</taxon>
        <taxon>Annelida</taxon>
        <taxon>Polychaeta</taxon>
        <taxon>Sedentaria</taxon>
        <taxon>Canalipalpata</taxon>
        <taxon>Sabellida</taxon>
        <taxon>Oweniida</taxon>
        <taxon>Oweniidae</taxon>
        <taxon>Owenia</taxon>
    </lineage>
</organism>
<proteinExistence type="predicted"/>
<comment type="caution">
    <text evidence="2">The sequence shown here is derived from an EMBL/GenBank/DDBJ whole genome shotgun (WGS) entry which is preliminary data.</text>
</comment>
<feature type="transmembrane region" description="Helical" evidence="1">
    <location>
        <begin position="23"/>
        <end position="42"/>
    </location>
</feature>
<keyword evidence="1" id="KW-0812">Transmembrane</keyword>
<evidence type="ECO:0000313" key="2">
    <source>
        <dbReference type="EMBL" id="CAH1773779.1"/>
    </source>
</evidence>
<dbReference type="EMBL" id="CAIIXF020000001">
    <property type="protein sequence ID" value="CAH1773779.1"/>
    <property type="molecule type" value="Genomic_DNA"/>
</dbReference>
<keyword evidence="3" id="KW-1185">Reference proteome</keyword>
<keyword evidence="1" id="KW-0472">Membrane</keyword>
<protein>
    <submittedName>
        <fullName evidence="2">Uncharacterized protein</fullName>
    </submittedName>
</protein>
<accession>A0A8S4MYY0</accession>
<keyword evidence="1" id="KW-1133">Transmembrane helix</keyword>
<name>A0A8S4MYY0_OWEFU</name>
<sequence>MSIHKSNLLINYMHTYRKFKMKSLKHIVILGILTFNAVVIFTDASKKMSGSCTKRKGPKNRTPTNFTVYERTFTIVADGVRLSFTKAPWPKTWQDFWHDIGSSAVKFGREFIMWAEEKYGIDANAVTDDQLTNGDEVDLGDFIFSPYKPDISFRVITETTPSRVKYYRNTEVDDGAFLIIPKVPYTYKATGGLNVTIPEGAIVFMGAYLMETDQECGFSSEPDVITFTTKTYLKYDENGFGPLDCDMYHRKYGVGEQLGLGVEKPPNHFKEASVIFFPPPKTGS</sequence>
<reference evidence="2" key="1">
    <citation type="submission" date="2022-03" db="EMBL/GenBank/DDBJ databases">
        <authorList>
            <person name="Martin C."/>
        </authorList>
    </citation>
    <scope>NUCLEOTIDE SEQUENCE</scope>
</reference>
<evidence type="ECO:0000313" key="3">
    <source>
        <dbReference type="Proteomes" id="UP000749559"/>
    </source>
</evidence>
<dbReference type="OrthoDB" id="6325534at2759"/>
<dbReference type="AlphaFoldDB" id="A0A8S4MYY0"/>
<evidence type="ECO:0000256" key="1">
    <source>
        <dbReference type="SAM" id="Phobius"/>
    </source>
</evidence>
<dbReference type="Proteomes" id="UP000749559">
    <property type="component" value="Unassembled WGS sequence"/>
</dbReference>
<gene>
    <name evidence="2" type="ORF">OFUS_LOCUS1327</name>
</gene>